<dbReference type="InterPro" id="IPR051323">
    <property type="entry name" value="AtsK-like"/>
</dbReference>
<dbReference type="SUPFAM" id="SSF51197">
    <property type="entry name" value="Clavaminate synthase-like"/>
    <property type="match status" value="1"/>
</dbReference>
<dbReference type="GO" id="GO:0051213">
    <property type="term" value="F:dioxygenase activity"/>
    <property type="evidence" value="ECO:0007669"/>
    <property type="project" value="UniProtKB-KW"/>
</dbReference>
<evidence type="ECO:0000256" key="1">
    <source>
        <dbReference type="ARBA" id="ARBA00005896"/>
    </source>
</evidence>
<dbReference type="PANTHER" id="PTHR30468:SF1">
    <property type="entry name" value="ALPHA-KETOGLUTARATE-DEPENDENT SULFONATE DIOXYGENASE"/>
    <property type="match status" value="1"/>
</dbReference>
<dbReference type="Pfam" id="PF02668">
    <property type="entry name" value="TauD"/>
    <property type="match status" value="1"/>
</dbReference>
<keyword evidence="9" id="KW-1185">Reference proteome</keyword>
<dbReference type="RefSeq" id="WP_282723740.1">
    <property type="nucleotide sequence ID" value="NZ_JASCQO010000055.1"/>
</dbReference>
<comment type="caution">
    <text evidence="8">The sequence shown here is derived from an EMBL/GenBank/DDBJ whole genome shotgun (WGS) entry which is preliminary data.</text>
</comment>
<dbReference type="EMBL" id="JASCQO010000055">
    <property type="protein sequence ID" value="MDI5936332.1"/>
    <property type="molecule type" value="Genomic_DNA"/>
</dbReference>
<evidence type="ECO:0000259" key="7">
    <source>
        <dbReference type="Pfam" id="PF02668"/>
    </source>
</evidence>
<evidence type="ECO:0000256" key="2">
    <source>
        <dbReference type="ARBA" id="ARBA00022723"/>
    </source>
</evidence>
<feature type="region of interest" description="Disordered" evidence="6">
    <location>
        <begin position="174"/>
        <end position="194"/>
    </location>
</feature>
<accession>A0ABT6VSX1</accession>
<evidence type="ECO:0000313" key="8">
    <source>
        <dbReference type="EMBL" id="MDI5936332.1"/>
    </source>
</evidence>
<name>A0ABT6VSX1_9GAMM</name>
<keyword evidence="2" id="KW-0479">Metal-binding</keyword>
<evidence type="ECO:0000256" key="4">
    <source>
        <dbReference type="ARBA" id="ARBA00023002"/>
    </source>
</evidence>
<dbReference type="PANTHER" id="PTHR30468">
    <property type="entry name" value="ALPHA-KETOGLUTARATE-DEPENDENT SULFONATE DIOXYGENASE"/>
    <property type="match status" value="1"/>
</dbReference>
<keyword evidence="4" id="KW-0560">Oxidoreductase</keyword>
<dbReference type="Gene3D" id="3.60.130.10">
    <property type="entry name" value="Clavaminate synthase-like"/>
    <property type="match status" value="1"/>
</dbReference>
<evidence type="ECO:0000256" key="3">
    <source>
        <dbReference type="ARBA" id="ARBA00022964"/>
    </source>
</evidence>
<gene>
    <name evidence="8" type="ORF">QLQ84_21290</name>
</gene>
<dbReference type="InterPro" id="IPR042098">
    <property type="entry name" value="TauD-like_sf"/>
</dbReference>
<feature type="compositionally biased region" description="Basic and acidic residues" evidence="6">
    <location>
        <begin position="176"/>
        <end position="194"/>
    </location>
</feature>
<dbReference type="Proteomes" id="UP001244242">
    <property type="component" value="Unassembled WGS sequence"/>
</dbReference>
<evidence type="ECO:0000256" key="5">
    <source>
        <dbReference type="ARBA" id="ARBA00023004"/>
    </source>
</evidence>
<sequence length="294" mass="33794">MMTNLPQATPQSSAYRHLEVRPLAGSLGAELLNVDLSRLSDEVFEEIHRAFLEYSVVFFRDQKLTPEEHKAFGRRFGELNIHPTYVPLPGHEEILAVVKEKDAKHNIGDTWHTDVTFLPTPPMGSILYAREIPPFGGDTLFANLSMAYDALSDGMKQMLVGLNAVHSNAYLLGGKDGGEDRNQTRSTKLREDKRQELTAVHPVVRTHPETGRKCLFVNQAFTQRFENMTREESQPLIDYLVRHASRPEFTCRFRWAEGSIAFWDNRCTYHYALNDYHGYRREMHRVTVNGDRPF</sequence>
<keyword evidence="5" id="KW-0408">Iron</keyword>
<comment type="similarity">
    <text evidence="1">Belongs to the TfdA dioxygenase family.</text>
</comment>
<feature type="domain" description="TauD/TfdA-like" evidence="7">
    <location>
        <begin position="19"/>
        <end position="287"/>
    </location>
</feature>
<dbReference type="InterPro" id="IPR003819">
    <property type="entry name" value="TauD/TfdA-like"/>
</dbReference>
<evidence type="ECO:0000313" key="9">
    <source>
        <dbReference type="Proteomes" id="UP001244242"/>
    </source>
</evidence>
<reference evidence="8 9" key="1">
    <citation type="submission" date="2023-04" db="EMBL/GenBank/DDBJ databases">
        <title>Halomonas strains isolated from rhizosphere soil.</title>
        <authorList>
            <person name="Xu L."/>
            <person name="Sun J.-Q."/>
        </authorList>
    </citation>
    <scope>NUCLEOTIDE SEQUENCE [LARGE SCALE GENOMIC DNA]</scope>
    <source>
        <strain evidence="8 9">LN1S58</strain>
    </source>
</reference>
<organism evidence="8 9">
    <name type="scientific">Halomonas kalidii</name>
    <dbReference type="NCBI Taxonomy" id="3043293"/>
    <lineage>
        <taxon>Bacteria</taxon>
        <taxon>Pseudomonadati</taxon>
        <taxon>Pseudomonadota</taxon>
        <taxon>Gammaproteobacteria</taxon>
        <taxon>Oceanospirillales</taxon>
        <taxon>Halomonadaceae</taxon>
        <taxon>Halomonas</taxon>
    </lineage>
</organism>
<proteinExistence type="inferred from homology"/>
<evidence type="ECO:0000256" key="6">
    <source>
        <dbReference type="SAM" id="MobiDB-lite"/>
    </source>
</evidence>
<keyword evidence="3 8" id="KW-0223">Dioxygenase</keyword>
<protein>
    <submittedName>
        <fullName evidence="8">TauD/TfdA family dioxygenase</fullName>
    </submittedName>
</protein>